<gene>
    <name evidence="2" type="ORF">F5878DRAFT_681771</name>
</gene>
<reference evidence="2" key="1">
    <citation type="submission" date="2022-08" db="EMBL/GenBank/DDBJ databases">
        <authorList>
            <consortium name="DOE Joint Genome Institute"/>
            <person name="Min B."/>
            <person name="Riley R."/>
            <person name="Sierra-Patev S."/>
            <person name="Naranjo-Ortiz M."/>
            <person name="Looney B."/>
            <person name="Konkel Z."/>
            <person name="Slot J.C."/>
            <person name="Sakamoto Y."/>
            <person name="Steenwyk J.L."/>
            <person name="Rokas A."/>
            <person name="Carro J."/>
            <person name="Camarero S."/>
            <person name="Ferreira P."/>
            <person name="Molpeceres G."/>
            <person name="Ruiz-Duenas F.J."/>
            <person name="Serrano A."/>
            <person name="Henrissat B."/>
            <person name="Drula E."/>
            <person name="Hughes K.W."/>
            <person name="Mata J.L."/>
            <person name="Ishikawa N.K."/>
            <person name="Vargas-Isla R."/>
            <person name="Ushijima S."/>
            <person name="Smith C.A."/>
            <person name="Ahrendt S."/>
            <person name="Andreopoulos W."/>
            <person name="He G."/>
            <person name="Labutti K."/>
            <person name="Lipzen A."/>
            <person name="Ng V."/>
            <person name="Sandor L."/>
            <person name="Barry K."/>
            <person name="Martinez A.T."/>
            <person name="Xiao Y."/>
            <person name="Gibbons J.G."/>
            <person name="Terashima K."/>
            <person name="Hibbett D.S."/>
            <person name="Grigoriev I.V."/>
        </authorList>
    </citation>
    <scope>NUCLEOTIDE SEQUENCE</scope>
    <source>
        <strain evidence="2">TFB9207</strain>
    </source>
</reference>
<keyword evidence="3" id="KW-1185">Reference proteome</keyword>
<dbReference type="AlphaFoldDB" id="A0AA38PKJ6"/>
<feature type="region of interest" description="Disordered" evidence="1">
    <location>
        <begin position="19"/>
        <end position="85"/>
    </location>
</feature>
<sequence>MRSMHGVVRPSCPWGPVVIEAEERGEIDESKEGVDAVEDADAVEPVDPQGPVDTVSLSKLTNAASSRPKSPPPHPPSPDHPRCLSSRSPLMRLSPYYVNGLNRLDGWGVFAISGFTITTTTTFRAYTLRIHMCSWLKLPLDRKDFSVATHSETELTTARTRPRSSYAYLDLAKSLITDKAQERQENYFRALKQRLEAFQSLRISRPGAKGNPRRTNDLQYVNGKASQDLKISARSYSLYECALDVDPRT</sequence>
<evidence type="ECO:0000313" key="3">
    <source>
        <dbReference type="Proteomes" id="UP001163846"/>
    </source>
</evidence>
<dbReference type="Proteomes" id="UP001163846">
    <property type="component" value="Unassembled WGS sequence"/>
</dbReference>
<name>A0AA38PKJ6_9AGAR</name>
<evidence type="ECO:0000256" key="1">
    <source>
        <dbReference type="SAM" id="MobiDB-lite"/>
    </source>
</evidence>
<feature type="compositionally biased region" description="Basic and acidic residues" evidence="1">
    <location>
        <begin position="21"/>
        <end position="34"/>
    </location>
</feature>
<organism evidence="2 3">
    <name type="scientific">Lentinula raphanica</name>
    <dbReference type="NCBI Taxonomy" id="153919"/>
    <lineage>
        <taxon>Eukaryota</taxon>
        <taxon>Fungi</taxon>
        <taxon>Dikarya</taxon>
        <taxon>Basidiomycota</taxon>
        <taxon>Agaricomycotina</taxon>
        <taxon>Agaricomycetes</taxon>
        <taxon>Agaricomycetidae</taxon>
        <taxon>Agaricales</taxon>
        <taxon>Marasmiineae</taxon>
        <taxon>Omphalotaceae</taxon>
        <taxon>Lentinula</taxon>
    </lineage>
</organism>
<proteinExistence type="predicted"/>
<feature type="compositionally biased region" description="Acidic residues" evidence="1">
    <location>
        <begin position="35"/>
        <end position="44"/>
    </location>
</feature>
<comment type="caution">
    <text evidence="2">The sequence shown here is derived from an EMBL/GenBank/DDBJ whole genome shotgun (WGS) entry which is preliminary data.</text>
</comment>
<accession>A0AA38PKJ6</accession>
<dbReference type="EMBL" id="MU805958">
    <property type="protein sequence ID" value="KAJ3844191.1"/>
    <property type="molecule type" value="Genomic_DNA"/>
</dbReference>
<protein>
    <submittedName>
        <fullName evidence="2">Uncharacterized protein</fullName>
    </submittedName>
</protein>
<feature type="compositionally biased region" description="Polar residues" evidence="1">
    <location>
        <begin position="55"/>
        <end position="64"/>
    </location>
</feature>
<evidence type="ECO:0000313" key="2">
    <source>
        <dbReference type="EMBL" id="KAJ3844191.1"/>
    </source>
</evidence>